<reference evidence="1 2" key="1">
    <citation type="journal article" date="2010" name="Stand. Genomic Sci.">
        <title>Complete genome sequence of Cellulophaga algicola type strain (IC166).</title>
        <authorList>
            <person name="Abt B."/>
            <person name="Lu M."/>
            <person name="Misra M."/>
            <person name="Han C."/>
            <person name="Nolan M."/>
            <person name="Lucas S."/>
            <person name="Hammon N."/>
            <person name="Deshpande S."/>
            <person name="Cheng J.F."/>
            <person name="Tapia R."/>
            <person name="Goodwin L."/>
            <person name="Pitluck S."/>
            <person name="Liolios K."/>
            <person name="Pagani I."/>
            <person name="Ivanova N."/>
            <person name="Mavromatis K."/>
            <person name="Ovchinikova G."/>
            <person name="Pati A."/>
            <person name="Chen A."/>
            <person name="Palaniappan K."/>
            <person name="Land M."/>
            <person name="Hauser L."/>
            <person name="Chang Y.J."/>
            <person name="Jeffries C.D."/>
            <person name="Detter J.C."/>
            <person name="Brambilla E."/>
            <person name="Rohde M."/>
            <person name="Tindall B.J."/>
            <person name="Goker M."/>
            <person name="Woyke T."/>
            <person name="Bristow J."/>
            <person name="Eisen J.A."/>
            <person name="Markowitz V."/>
            <person name="Hugenholtz P."/>
            <person name="Kyrpides N.C."/>
            <person name="Klenk H.P."/>
            <person name="Lapidus A."/>
        </authorList>
    </citation>
    <scope>NUCLEOTIDE SEQUENCE [LARGE SCALE GENOMIC DNA]</scope>
    <source>
        <strain evidence="2">DSM 14237 / IC166 / ACAM 630</strain>
    </source>
</reference>
<gene>
    <name evidence="1" type="ordered locus">Celal_3296</name>
</gene>
<dbReference type="STRING" id="688270.Celal_3296"/>
<dbReference type="EMBL" id="CP002453">
    <property type="protein sequence ID" value="ADV50562.1"/>
    <property type="molecule type" value="Genomic_DNA"/>
</dbReference>
<dbReference type="RefSeq" id="WP_013552020.1">
    <property type="nucleotide sequence ID" value="NC_014934.1"/>
</dbReference>
<dbReference type="eggNOG" id="ENOG5033T7D">
    <property type="taxonomic scope" value="Bacteria"/>
</dbReference>
<proteinExistence type="predicted"/>
<accession>E6X603</accession>
<evidence type="ECO:0000313" key="1">
    <source>
        <dbReference type="EMBL" id="ADV50562.1"/>
    </source>
</evidence>
<sequence>MPFFIPLGIPDFNGKKERDFFQFTYNIEDNDAIELLIQIRDGKNVIYEETISNVSKLTQGEHIWQWDGFDNNGILDTAKLTQAKSLNFYATGKDTDGNIDRSSTDFEANYDKVEWVDVKIDKTASRIDVTLRVNLKDGGEKGTDKECYELGKSRNAPIVKICPWDKIPEKEIKKYGKTPIMSRVKSFEILKEMALDGINTHWSRRYTNTFGTIISDKNWEIIVNAIQDENGMKTPEIEYITNGKPGRSRNWEFSRILYYNIGYLDFSDWYNIKSDWRWRNESFAVPIFQETSAHEIGHEILLAYGGHSYSKKHKGTSTLLQSENGGLKYPKDEIDLMKYYDEEYVADFNKVVASEKDVLSLLWLTKLELK</sequence>
<evidence type="ECO:0000313" key="2">
    <source>
        <dbReference type="Proteomes" id="UP000008634"/>
    </source>
</evidence>
<protein>
    <submittedName>
        <fullName evidence="1">Uncharacterized protein</fullName>
    </submittedName>
</protein>
<organism evidence="1 2">
    <name type="scientific">Cellulophaga algicola (strain DSM 14237 / IC166 / ACAM 630)</name>
    <dbReference type="NCBI Taxonomy" id="688270"/>
    <lineage>
        <taxon>Bacteria</taxon>
        <taxon>Pseudomonadati</taxon>
        <taxon>Bacteroidota</taxon>
        <taxon>Flavobacteriia</taxon>
        <taxon>Flavobacteriales</taxon>
        <taxon>Flavobacteriaceae</taxon>
        <taxon>Cellulophaga</taxon>
    </lineage>
</organism>
<dbReference type="KEGG" id="cao:Celal_3296"/>
<dbReference type="AlphaFoldDB" id="E6X603"/>
<name>E6X603_CELAD</name>
<dbReference type="Proteomes" id="UP000008634">
    <property type="component" value="Chromosome"/>
</dbReference>
<keyword evidence="2" id="KW-1185">Reference proteome</keyword>
<dbReference type="OrthoDB" id="1324639at2"/>
<dbReference type="HOGENOM" id="CLU_036588_0_0_10"/>